<dbReference type="AlphaFoldDB" id="A0A8E2DN48"/>
<dbReference type="Gene3D" id="3.90.640.10">
    <property type="entry name" value="Actin, Chain A, domain 4"/>
    <property type="match status" value="2"/>
</dbReference>
<gene>
    <name evidence="3" type="ORF">OBBRIDRAFT_794703</name>
</gene>
<comment type="similarity">
    <text evidence="1">Belongs to the actin family.</text>
</comment>
<feature type="compositionally biased region" description="Basic and acidic residues" evidence="2">
    <location>
        <begin position="416"/>
        <end position="448"/>
    </location>
</feature>
<evidence type="ECO:0000256" key="2">
    <source>
        <dbReference type="SAM" id="MobiDB-lite"/>
    </source>
</evidence>
<evidence type="ECO:0000256" key="1">
    <source>
        <dbReference type="RuleBase" id="RU000487"/>
    </source>
</evidence>
<organism evidence="3 4">
    <name type="scientific">Obba rivulosa</name>
    <dbReference type="NCBI Taxonomy" id="1052685"/>
    <lineage>
        <taxon>Eukaryota</taxon>
        <taxon>Fungi</taxon>
        <taxon>Dikarya</taxon>
        <taxon>Basidiomycota</taxon>
        <taxon>Agaricomycotina</taxon>
        <taxon>Agaricomycetes</taxon>
        <taxon>Polyporales</taxon>
        <taxon>Gelatoporiaceae</taxon>
        <taxon>Obba</taxon>
    </lineage>
</organism>
<dbReference type="FunFam" id="3.30.420.40:FF:000058">
    <property type="entry name" value="Putative actin-related protein 5"/>
    <property type="match status" value="1"/>
</dbReference>
<sequence>MEEGFSITRAPVPSIPSVPAPASYDEHRNKQTPLIIDNGSTTLRFGFCTSDTPRCQPNVVARFKERRTNKPLLLFGDGVDVESGARAQARMPWEGGVLLNFDALENALDYAFIHLGIDTPTIDHPILMTERLASPLHSRALTSELLFEQYNVPSLAFCVDSMMSFYHNNLPSPPVPFTSDGLVVSFNAASTSVIPILSGKGIMSHAKRIPWGAAQATDYLLKLIQLKYPTFPTRVTPFQANWMMQTFCEFAIDYPVLLRKLADPLQLRGSERITQFPFSIPVTEEKTEEELTRIAERKREQGRKLQEIAAKARMEKLVQKENDLQYMLNLRERRDEETKKDWADILREEGFDNDAALESAIKKLELNLKRARKKEADGDDMEDEPPSFPLIDVPDADLDEDGLKEKKKQKLMKAGYDARERAKREKEREREERAAEERREAEERDRDPVAWAAKMRQEQEAIMNRIKERNRRRAALSDRKSAAAQARMKSIANLAADDRVPKKRRKHGGEDTFGADDADWAIYRKINTAAPSSDEEDDLTNLHTVEQKLLAHDPTFSEEQTHASLSSQRSALISAFRPQCDEGDVEGKARLHLNVERWRVCEAWFSPSMAGVDSAGLGEVLQMVLSRFSDEDKGRLVKNVFVTGGPSQLPGLLPRLQATLRPVLPPEMPLEIVRAADPVHDAWKGMADFAKTDEFKRVGVTRAEYEEWGGERIKRWWGGNWNSSVPI</sequence>
<dbReference type="SMART" id="SM00268">
    <property type="entry name" value="ACTIN"/>
    <property type="match status" value="1"/>
</dbReference>
<keyword evidence="4" id="KW-1185">Reference proteome</keyword>
<protein>
    <submittedName>
        <fullName evidence="3">Actin-like ATPase domain-containing protein</fullName>
    </submittedName>
</protein>
<dbReference type="Proteomes" id="UP000250043">
    <property type="component" value="Unassembled WGS sequence"/>
</dbReference>
<name>A0A8E2DN48_9APHY</name>
<dbReference type="InterPro" id="IPR004000">
    <property type="entry name" value="Actin"/>
</dbReference>
<feature type="region of interest" description="Disordered" evidence="2">
    <location>
        <begin position="464"/>
        <end position="484"/>
    </location>
</feature>
<dbReference type="EMBL" id="KV722438">
    <property type="protein sequence ID" value="OCH88963.1"/>
    <property type="molecule type" value="Genomic_DNA"/>
</dbReference>
<dbReference type="OrthoDB" id="7340501at2759"/>
<accession>A0A8E2DN48</accession>
<reference evidence="3 4" key="1">
    <citation type="submission" date="2016-07" db="EMBL/GenBank/DDBJ databases">
        <title>Draft genome of the white-rot fungus Obba rivulosa 3A-2.</title>
        <authorList>
            <consortium name="DOE Joint Genome Institute"/>
            <person name="Miettinen O."/>
            <person name="Riley R."/>
            <person name="Acob R."/>
            <person name="Barry K."/>
            <person name="Cullen D."/>
            <person name="De Vries R."/>
            <person name="Hainaut M."/>
            <person name="Hatakka A."/>
            <person name="Henrissat B."/>
            <person name="Hilden K."/>
            <person name="Kuo R."/>
            <person name="Labutti K."/>
            <person name="Lipzen A."/>
            <person name="Makela M.R."/>
            <person name="Sandor L."/>
            <person name="Spatafora J.W."/>
            <person name="Grigoriev I.V."/>
            <person name="Hibbett D.S."/>
        </authorList>
    </citation>
    <scope>NUCLEOTIDE SEQUENCE [LARGE SCALE GENOMIC DNA]</scope>
    <source>
        <strain evidence="3 4">3A-2</strain>
    </source>
</reference>
<dbReference type="SUPFAM" id="SSF53067">
    <property type="entry name" value="Actin-like ATPase domain"/>
    <property type="match status" value="2"/>
</dbReference>
<feature type="region of interest" description="Disordered" evidence="2">
    <location>
        <begin position="373"/>
        <end position="452"/>
    </location>
</feature>
<dbReference type="InterPro" id="IPR043129">
    <property type="entry name" value="ATPase_NBD"/>
</dbReference>
<proteinExistence type="inferred from homology"/>
<dbReference type="Pfam" id="PF00022">
    <property type="entry name" value="Actin"/>
    <property type="match status" value="2"/>
</dbReference>
<feature type="region of interest" description="Disordered" evidence="2">
    <location>
        <begin position="1"/>
        <end position="25"/>
    </location>
</feature>
<evidence type="ECO:0000313" key="4">
    <source>
        <dbReference type="Proteomes" id="UP000250043"/>
    </source>
</evidence>
<dbReference type="PANTHER" id="PTHR11937">
    <property type="entry name" value="ACTIN"/>
    <property type="match status" value="1"/>
</dbReference>
<dbReference type="Gene3D" id="3.30.420.40">
    <property type="match status" value="4"/>
</dbReference>
<evidence type="ECO:0000313" key="3">
    <source>
        <dbReference type="EMBL" id="OCH88963.1"/>
    </source>
</evidence>